<dbReference type="PANTHER" id="PTHR12861:SF3">
    <property type="entry name" value="TRANSLOCON-ASSOCIATED PROTEIN SUBUNIT BETA"/>
    <property type="match status" value="1"/>
</dbReference>
<evidence type="ECO:0000256" key="2">
    <source>
        <dbReference type="SAM" id="SignalP"/>
    </source>
</evidence>
<keyword evidence="1" id="KW-0812">Transmembrane</keyword>
<evidence type="ECO:0000313" key="4">
    <source>
        <dbReference type="Proteomes" id="UP001438707"/>
    </source>
</evidence>
<dbReference type="PANTHER" id="PTHR12861">
    <property type="entry name" value="TRANSLOCON-ASSOCIATED PROTEIN, BETA SUBUNIT PRECURSOR TRAP-BETA SIGNAL SEQUENCE RECEPTOR BETA SUBUNIT"/>
    <property type="match status" value="1"/>
</dbReference>
<dbReference type="Proteomes" id="UP001438707">
    <property type="component" value="Unassembled WGS sequence"/>
</dbReference>
<sequence length="228" mass="25483">MARPWGLCSLLLVLICAGVQIAAAQEVDEGVEVEEEEAFEAQRAFLLVRKYAADKEIVKGTNTTVTIELYNAGNSAAQDIIVTEGAWPSQLFQVDESSYEATFERLASGATVKHQYNVQAIEGPQYVRTEPALVFYKPEYGSEDVQRTKSSVLQLLVLTTTMKYQRALLRAGMWITGGALRTPGQWLKSLWTVAVLILIGGGSWLYRIVTDTRKKHQYNRALKEVETY</sequence>
<reference evidence="3 4" key="1">
    <citation type="journal article" date="2024" name="Nat. Commun.">
        <title>Phylogenomics reveals the evolutionary origins of lichenization in chlorophyte algae.</title>
        <authorList>
            <person name="Puginier C."/>
            <person name="Libourel C."/>
            <person name="Otte J."/>
            <person name="Skaloud P."/>
            <person name="Haon M."/>
            <person name="Grisel S."/>
            <person name="Petersen M."/>
            <person name="Berrin J.G."/>
            <person name="Delaux P.M."/>
            <person name="Dal Grande F."/>
            <person name="Keller J."/>
        </authorList>
    </citation>
    <scope>NUCLEOTIDE SEQUENCE [LARGE SCALE GENOMIC DNA]</scope>
    <source>
        <strain evidence="3 4">SAG 2145</strain>
    </source>
</reference>
<name>A0AAW1SER7_9CHLO</name>
<gene>
    <name evidence="3" type="ORF">WJX74_000813</name>
</gene>
<feature type="chain" id="PRO_5043979724" description="Translocon-associated protein subunit beta" evidence="2">
    <location>
        <begin position="25"/>
        <end position="228"/>
    </location>
</feature>
<dbReference type="GO" id="GO:0005783">
    <property type="term" value="C:endoplasmic reticulum"/>
    <property type="evidence" value="ECO:0007669"/>
    <property type="project" value="TreeGrafter"/>
</dbReference>
<keyword evidence="1" id="KW-1133">Transmembrane helix</keyword>
<feature type="transmembrane region" description="Helical" evidence="1">
    <location>
        <begin position="190"/>
        <end position="209"/>
    </location>
</feature>
<keyword evidence="4" id="KW-1185">Reference proteome</keyword>
<evidence type="ECO:0008006" key="5">
    <source>
        <dbReference type="Google" id="ProtNLM"/>
    </source>
</evidence>
<proteinExistence type="predicted"/>
<keyword evidence="1" id="KW-0472">Membrane</keyword>
<dbReference type="Pfam" id="PF05753">
    <property type="entry name" value="TRAP_beta"/>
    <property type="match status" value="1"/>
</dbReference>
<dbReference type="EMBL" id="JALJOS010000001">
    <property type="protein sequence ID" value="KAK9844325.1"/>
    <property type="molecule type" value="Genomic_DNA"/>
</dbReference>
<evidence type="ECO:0000313" key="3">
    <source>
        <dbReference type="EMBL" id="KAK9844325.1"/>
    </source>
</evidence>
<accession>A0AAW1SER7</accession>
<feature type="signal peptide" evidence="2">
    <location>
        <begin position="1"/>
        <end position="24"/>
    </location>
</feature>
<protein>
    <recommendedName>
        <fullName evidence="5">Translocon-associated protein subunit beta</fullName>
    </recommendedName>
</protein>
<evidence type="ECO:0000256" key="1">
    <source>
        <dbReference type="SAM" id="Phobius"/>
    </source>
</evidence>
<comment type="caution">
    <text evidence="3">The sequence shown here is derived from an EMBL/GenBank/DDBJ whole genome shotgun (WGS) entry which is preliminary data.</text>
</comment>
<organism evidence="3 4">
    <name type="scientific">Apatococcus lobatus</name>
    <dbReference type="NCBI Taxonomy" id="904363"/>
    <lineage>
        <taxon>Eukaryota</taxon>
        <taxon>Viridiplantae</taxon>
        <taxon>Chlorophyta</taxon>
        <taxon>core chlorophytes</taxon>
        <taxon>Trebouxiophyceae</taxon>
        <taxon>Chlorellales</taxon>
        <taxon>Chlorellaceae</taxon>
        <taxon>Apatococcus</taxon>
    </lineage>
</organism>
<keyword evidence="2" id="KW-0732">Signal</keyword>
<dbReference type="AlphaFoldDB" id="A0AAW1SER7"/>